<dbReference type="InterPro" id="IPR025872">
    <property type="entry name" value="RING_finger_2_prok"/>
</dbReference>
<dbReference type="OrthoDB" id="116691at2157"/>
<name>A0A8F5ZFA6_METHU</name>
<dbReference type="Proteomes" id="UP000694228">
    <property type="component" value="Chromosome"/>
</dbReference>
<evidence type="ECO:0000256" key="1">
    <source>
        <dbReference type="SAM" id="MobiDB-lite"/>
    </source>
</evidence>
<protein>
    <submittedName>
        <fullName evidence="2">Uncharacterized protein</fullName>
    </submittedName>
</protein>
<feature type="compositionally biased region" description="Basic and acidic residues" evidence="1">
    <location>
        <begin position="31"/>
        <end position="40"/>
    </location>
</feature>
<feature type="region of interest" description="Disordered" evidence="1">
    <location>
        <begin position="102"/>
        <end position="122"/>
    </location>
</feature>
<evidence type="ECO:0000313" key="2">
    <source>
        <dbReference type="EMBL" id="QXO94314.1"/>
    </source>
</evidence>
<dbReference type="AlphaFoldDB" id="A0A8F5ZFA6"/>
<proteinExistence type="predicted"/>
<evidence type="ECO:0000313" key="3">
    <source>
        <dbReference type="Proteomes" id="UP000694228"/>
    </source>
</evidence>
<dbReference type="Pfam" id="PF14445">
    <property type="entry name" value="Prok-RING_2"/>
    <property type="match status" value="1"/>
</dbReference>
<dbReference type="EMBL" id="CP077107">
    <property type="protein sequence ID" value="QXO94314.1"/>
    <property type="molecule type" value="Genomic_DNA"/>
</dbReference>
<sequence length="122" mass="13840">MHLKNPLNRKSNDQNTSGGMFAALKNQVMRVRKDNEPPNRDMESFSRYVCDLCHTSGPLSGLRQCVICGRWGCSSCWHDEYYLCKSCGGIMRLLLLKLPTHDEQNQPNTDDSTPPDPIEDIP</sequence>
<accession>A0A8F5ZFA6</accession>
<gene>
    <name evidence="2" type="ORF">KSK55_13410</name>
</gene>
<reference evidence="2 3" key="1">
    <citation type="submission" date="2021-06" db="EMBL/GenBank/DDBJ databases">
        <title>Complete genome sequence of the secondary alcohol utilizing methanogen Methanospirillum hungatei strain GP1.</title>
        <authorList>
            <person name="Day L.A."/>
            <person name="Costa K.C."/>
        </authorList>
    </citation>
    <scope>NUCLEOTIDE SEQUENCE [LARGE SCALE GENOMIC DNA]</scope>
    <source>
        <strain evidence="2 3">GP1</strain>
    </source>
</reference>
<organism evidence="2 3">
    <name type="scientific">Methanospirillum hungatei</name>
    <dbReference type="NCBI Taxonomy" id="2203"/>
    <lineage>
        <taxon>Archaea</taxon>
        <taxon>Methanobacteriati</taxon>
        <taxon>Methanobacteriota</taxon>
        <taxon>Stenosarchaea group</taxon>
        <taxon>Methanomicrobia</taxon>
        <taxon>Methanomicrobiales</taxon>
        <taxon>Methanospirillaceae</taxon>
        <taxon>Methanospirillum</taxon>
    </lineage>
</organism>
<feature type="region of interest" description="Disordered" evidence="1">
    <location>
        <begin position="1"/>
        <end position="40"/>
    </location>
</feature>